<gene>
    <name evidence="1" type="ORF">O0Q50_18695</name>
</gene>
<dbReference type="Proteomes" id="UP001269400">
    <property type="component" value="Unassembled WGS sequence"/>
</dbReference>
<protein>
    <submittedName>
        <fullName evidence="1">Uncharacterized protein</fullName>
    </submittedName>
</protein>
<accession>A0AAX6NBN9</accession>
<evidence type="ECO:0000313" key="2">
    <source>
        <dbReference type="Proteomes" id="UP001269400"/>
    </source>
</evidence>
<reference evidence="1" key="1">
    <citation type="journal article" date="2022" name="J Environ Chem Eng">
        <title>Biodegradation of petroleum oil using a constructed nonpathogenic and heavy metal-tolerant bacterial consortium isolated from marine sponges.</title>
        <authorList>
            <person name="Dechsakulwatana C."/>
            <person name="Rungsihiranrut A."/>
            <person name="Muangchinda C."/>
            <person name="Ningthoujam R."/>
            <person name="Klankeo P."/>
            <person name="Pinyakong O."/>
        </authorList>
    </citation>
    <scope>NUCLEOTIDE SEQUENCE</scope>
    <source>
        <strain evidence="1">TL01-2</strain>
    </source>
</reference>
<reference evidence="1" key="2">
    <citation type="submission" date="2022-12" db="EMBL/GenBank/DDBJ databases">
        <authorList>
            <person name="Dechsakulwatana C."/>
            <person name="Rungsihiranrut A."/>
            <person name="Muangchinda C."/>
            <person name="Ningthoujam R."/>
            <person name="Klankeo P."/>
            <person name="Pinyakong O."/>
        </authorList>
    </citation>
    <scope>NUCLEOTIDE SEQUENCE</scope>
    <source>
        <strain evidence="1">TL01-2</strain>
    </source>
</reference>
<dbReference type="EMBL" id="JAPTGD010000002">
    <property type="protein sequence ID" value="MDU9693207.1"/>
    <property type="molecule type" value="Genomic_DNA"/>
</dbReference>
<sequence>MLRKQGRIQKSDYYDRVDIKIPVVMDERDKRIKYLHIPEEQLVIESILYPSKKEILIYLKNYFQVDSFPFSVQEKEKFSEYIKYSVHSEMRDYNLIFK</sequence>
<organism evidence="1 2">
    <name type="scientific">Priestia aryabhattai</name>
    <name type="common">Bacillus aryabhattai</name>
    <dbReference type="NCBI Taxonomy" id="412384"/>
    <lineage>
        <taxon>Bacteria</taxon>
        <taxon>Bacillati</taxon>
        <taxon>Bacillota</taxon>
        <taxon>Bacilli</taxon>
        <taxon>Bacillales</taxon>
        <taxon>Bacillaceae</taxon>
        <taxon>Priestia</taxon>
    </lineage>
</organism>
<comment type="caution">
    <text evidence="1">The sequence shown here is derived from an EMBL/GenBank/DDBJ whole genome shotgun (WGS) entry which is preliminary data.</text>
</comment>
<dbReference type="RefSeq" id="WP_316910436.1">
    <property type="nucleotide sequence ID" value="NZ_JAPTGD010000002.1"/>
</dbReference>
<dbReference type="AlphaFoldDB" id="A0AAX6NBN9"/>
<evidence type="ECO:0000313" key="1">
    <source>
        <dbReference type="EMBL" id="MDU9693207.1"/>
    </source>
</evidence>
<proteinExistence type="predicted"/>
<name>A0AAX6NBN9_PRIAR</name>